<keyword evidence="3" id="KW-1185">Reference proteome</keyword>
<organism evidence="2 3">
    <name type="scientific">Kribbella karoonensis</name>
    <dbReference type="NCBI Taxonomy" id="324851"/>
    <lineage>
        <taxon>Bacteria</taxon>
        <taxon>Bacillati</taxon>
        <taxon>Actinomycetota</taxon>
        <taxon>Actinomycetes</taxon>
        <taxon>Propionibacteriales</taxon>
        <taxon>Kribbellaceae</taxon>
        <taxon>Kribbella</taxon>
    </lineage>
</organism>
<gene>
    <name evidence="2" type="ORF">GCM10009742_25650</name>
</gene>
<accession>A0ABP4PIQ8</accession>
<feature type="signal peptide" evidence="1">
    <location>
        <begin position="1"/>
        <end position="33"/>
    </location>
</feature>
<dbReference type="EMBL" id="BAAAND010000004">
    <property type="protein sequence ID" value="GAA1580072.1"/>
    <property type="molecule type" value="Genomic_DNA"/>
</dbReference>
<name>A0ABP4PIQ8_9ACTN</name>
<dbReference type="Proteomes" id="UP001500190">
    <property type="component" value="Unassembled WGS sequence"/>
</dbReference>
<evidence type="ECO:0000313" key="2">
    <source>
        <dbReference type="EMBL" id="GAA1580072.1"/>
    </source>
</evidence>
<proteinExistence type="predicted"/>
<evidence type="ECO:0008006" key="4">
    <source>
        <dbReference type="Google" id="ProtNLM"/>
    </source>
</evidence>
<evidence type="ECO:0000313" key="3">
    <source>
        <dbReference type="Proteomes" id="UP001500190"/>
    </source>
</evidence>
<comment type="caution">
    <text evidence="2">The sequence shown here is derived from an EMBL/GenBank/DDBJ whole genome shotgun (WGS) entry which is preliminary data.</text>
</comment>
<keyword evidence="1" id="KW-0732">Signal</keyword>
<reference evidence="3" key="1">
    <citation type="journal article" date="2019" name="Int. J. Syst. Evol. Microbiol.">
        <title>The Global Catalogue of Microorganisms (GCM) 10K type strain sequencing project: providing services to taxonomists for standard genome sequencing and annotation.</title>
        <authorList>
            <consortium name="The Broad Institute Genomics Platform"/>
            <consortium name="The Broad Institute Genome Sequencing Center for Infectious Disease"/>
            <person name="Wu L."/>
            <person name="Ma J."/>
        </authorList>
    </citation>
    <scope>NUCLEOTIDE SEQUENCE [LARGE SCALE GENOMIC DNA]</scope>
    <source>
        <strain evidence="3">JCM 14304</strain>
    </source>
</reference>
<feature type="chain" id="PRO_5046728836" description="Fibronectin type-III domain-containing protein" evidence="1">
    <location>
        <begin position="34"/>
        <end position="628"/>
    </location>
</feature>
<evidence type="ECO:0000256" key="1">
    <source>
        <dbReference type="SAM" id="SignalP"/>
    </source>
</evidence>
<dbReference type="RefSeq" id="WP_344190459.1">
    <property type="nucleotide sequence ID" value="NZ_BAAAND010000004.1"/>
</dbReference>
<protein>
    <recommendedName>
        <fullName evidence="4">Fibronectin type-III domain-containing protein</fullName>
    </recommendedName>
</protein>
<sequence>MAEKWLGGPVFRARAVAVCSVVLLPLTAVQASAADPVEAGVLVPGHAAADVGLSGARVVVSDPSTHAVYETSNNGTSWTASGGTSSGKALQVEGAALLTFDGSTAKVGGLTFPAADDVVLGKGGVLVSHRAASATTAEVYDVASKAKLADVEPPFALSGNTVWKVTSPGHLDGKNLTTGDVKTVLVASACSVGPGAVNGRWAVLSGCNQVVDVNGPQPPRNLTVAADSQLGNGFAVQTSGSNLLVTDLNDPALGQHSYGPIRGTGPSFRVDGSGLAKLVYADGSNNARVATLSWLTADPQQHPDTVAPVLTYASAGDRVRDNTSLSFDWAYQDPQDPNSPASGVLSYDVRIQQRPNRTSPYGAWNEVAGWQGLKTTAASLTAPIGTDTCWQVRARDYAGNLSAWSTSYCSEVDGTAPSLVTWRIGDRVQLSGTATVRWTYKDDTDIASYDVVYKTATGAAFGKWMYPANWQNTRITSITWAPRLGWDECFMVRARDYLGNLSAWSAPICSVAPEDDRALTSAGTVTRTTSTLAFQGTTTILRANGAYLTKATESGLRIALVALHGPGQGKVDIYHANIKIGTVSLAATTTSRVVTYLPTTAFRTGALKIISTTTAPASIDAVAFLRAP</sequence>